<evidence type="ECO:0000256" key="11">
    <source>
        <dbReference type="SAM" id="SignalP"/>
    </source>
</evidence>
<evidence type="ECO:0000256" key="8">
    <source>
        <dbReference type="ARBA" id="ARBA00023137"/>
    </source>
</evidence>
<feature type="signal peptide" evidence="11">
    <location>
        <begin position="1"/>
        <end position="16"/>
    </location>
</feature>
<feature type="transmembrane region" description="Helical" evidence="10">
    <location>
        <begin position="414"/>
        <end position="432"/>
    </location>
</feature>
<dbReference type="EC" id="2.7.10.1" evidence="2"/>
<dbReference type="FunFam" id="1.10.510.10:FF:001512">
    <property type="entry name" value="Receptor tyrosine-protein kinase erbB-2"/>
    <property type="match status" value="1"/>
</dbReference>
<keyword evidence="8" id="KW-0829">Tyrosine-protein kinase</keyword>
<keyword evidence="4" id="KW-0547">Nucleotide-binding</keyword>
<keyword evidence="7 10" id="KW-0472">Membrane</keyword>
<keyword evidence="13" id="KW-1185">Reference proteome</keyword>
<dbReference type="SMART" id="SM00219">
    <property type="entry name" value="TyrKc"/>
    <property type="match status" value="1"/>
</dbReference>
<evidence type="ECO:0000256" key="4">
    <source>
        <dbReference type="ARBA" id="ARBA00022741"/>
    </source>
</evidence>
<evidence type="ECO:0000256" key="5">
    <source>
        <dbReference type="ARBA" id="ARBA00022777"/>
    </source>
</evidence>
<evidence type="ECO:0000259" key="12">
    <source>
        <dbReference type="PROSITE" id="PS50011"/>
    </source>
</evidence>
<keyword evidence="10" id="KW-1133">Transmembrane helix</keyword>
<dbReference type="GO" id="GO:0004714">
    <property type="term" value="F:transmembrane receptor protein tyrosine kinase activity"/>
    <property type="evidence" value="ECO:0007669"/>
    <property type="project" value="UniProtKB-EC"/>
</dbReference>
<evidence type="ECO:0000313" key="13">
    <source>
        <dbReference type="Proteomes" id="UP000887566"/>
    </source>
</evidence>
<dbReference type="PANTHER" id="PTHR24416">
    <property type="entry name" value="TYROSINE-PROTEIN KINASE RECEPTOR"/>
    <property type="match status" value="1"/>
</dbReference>
<dbReference type="GO" id="GO:0005524">
    <property type="term" value="F:ATP binding"/>
    <property type="evidence" value="ECO:0007669"/>
    <property type="project" value="UniProtKB-KW"/>
</dbReference>
<dbReference type="PRINTS" id="PR00109">
    <property type="entry name" value="TYRKINASE"/>
</dbReference>
<dbReference type="CDD" id="cd00192">
    <property type="entry name" value="PTKc"/>
    <property type="match status" value="1"/>
</dbReference>
<evidence type="ECO:0000256" key="3">
    <source>
        <dbReference type="ARBA" id="ARBA00022679"/>
    </source>
</evidence>
<dbReference type="InterPro" id="IPR001245">
    <property type="entry name" value="Ser-Thr/Tyr_kinase_cat_dom"/>
</dbReference>
<dbReference type="InterPro" id="IPR020635">
    <property type="entry name" value="Tyr_kinase_cat_dom"/>
</dbReference>
<sequence>MIALLLTAAFFQRGIADIITLIAVGRNASCSAPSDPRNGYASFHPFPRVGNESHWCSETKVVDLPRAERISSPLIERIEDRLKEQRGEYSCAALSFRSLPTFVWIETDPREIKTLSVFSGCSFPYDCLDSLAVVNRSHWKIVPSTFVEHDHQPVQGRFWLTNTRLLPQAINAAKYYHCVVDRKEMCSQNPLAVDANRPLRRPSMTTGTCEPRNRTICAQRIMVNKTDDFCPSLSSVQPVMNDSAAYGCRQRVADLICRFLFNHDLNRETCYLDKLTACEVSWKILDEKYHTLWFWPRCDDLPSSRSVKVVVTSQNRTVHHRPCQPWRSQCPIEHNFLPQIYPILTNVVDRCVSINRYPAVCIDSMATIDWRSSRWSNKMDRCPADGGIITRSPFPRNDTHVQEKEVSSSASSSWAIWLLVCAVIGLVTILVLKTCARKPKAAIELAAPASGDSRPLDDRHWLRRNDLYYITRSGEYGGAAVDAPLDLIRPLAAGHHGTVYLGRLEGEHVAVKVLKRADGDDGAYAMFAHEGWALGQIGVHEHIVKLLAVRSDPVDCLVLEFMPCCDLKNMLRYCNNETIDGLDAVRYDRSSLSVFDLFSIMIQALNGAAFIAEQGWIHRDLAARNCLVGRGLVVKIGDFGLCRRANAAGCFLAESSGEVAVRWAAPEVLLDRRYSFASDVWAAAVLVWEIFTMGQMPFYGLSASEVSDVVLRGQRLNKPDLCPDRVWSLIIDCFATNEQLRPTLPRLIQSLL</sequence>
<keyword evidence="10" id="KW-0812">Transmembrane</keyword>
<dbReference type="InterPro" id="IPR011009">
    <property type="entry name" value="Kinase-like_dom_sf"/>
</dbReference>
<dbReference type="Pfam" id="PF07714">
    <property type="entry name" value="PK_Tyr_Ser-Thr"/>
    <property type="match status" value="1"/>
</dbReference>
<evidence type="ECO:0000256" key="7">
    <source>
        <dbReference type="ARBA" id="ARBA00023136"/>
    </source>
</evidence>
<evidence type="ECO:0000256" key="10">
    <source>
        <dbReference type="SAM" id="Phobius"/>
    </source>
</evidence>
<evidence type="ECO:0000313" key="14">
    <source>
        <dbReference type="WBParaSite" id="PSAMB.scaffold1390size32224.g12889.t1"/>
    </source>
</evidence>
<name>A0A914UZH2_9BILA</name>
<evidence type="ECO:0000256" key="2">
    <source>
        <dbReference type="ARBA" id="ARBA00011902"/>
    </source>
</evidence>
<dbReference type="GO" id="GO:0012505">
    <property type="term" value="C:endomembrane system"/>
    <property type="evidence" value="ECO:0007669"/>
    <property type="project" value="UniProtKB-SubCell"/>
</dbReference>
<protein>
    <recommendedName>
        <fullName evidence="2">receptor protein-tyrosine kinase</fullName>
        <ecNumber evidence="2">2.7.10.1</ecNumber>
    </recommendedName>
</protein>
<dbReference type="PANTHER" id="PTHR24416:SF611">
    <property type="entry name" value="TYROSINE-PROTEIN KINASE TRANSMEMBRANE RECEPTOR ROR"/>
    <property type="match status" value="1"/>
</dbReference>
<accession>A0A914UZH2</accession>
<dbReference type="AlphaFoldDB" id="A0A914UZH2"/>
<dbReference type="WBParaSite" id="PSAMB.scaffold1390size32224.g12889.t1">
    <property type="protein sequence ID" value="PSAMB.scaffold1390size32224.g12889.t1"/>
    <property type="gene ID" value="PSAMB.scaffold1390size32224.g12889"/>
</dbReference>
<dbReference type="PROSITE" id="PS50011">
    <property type="entry name" value="PROTEIN_KINASE_DOM"/>
    <property type="match status" value="1"/>
</dbReference>
<reference evidence="14" key="1">
    <citation type="submission" date="2022-11" db="UniProtKB">
        <authorList>
            <consortium name="WormBaseParasite"/>
        </authorList>
    </citation>
    <scope>IDENTIFICATION</scope>
</reference>
<dbReference type="GO" id="GO:0007169">
    <property type="term" value="P:cell surface receptor protein tyrosine kinase signaling pathway"/>
    <property type="evidence" value="ECO:0007669"/>
    <property type="project" value="TreeGrafter"/>
</dbReference>
<feature type="chain" id="PRO_5036673140" description="receptor protein-tyrosine kinase" evidence="11">
    <location>
        <begin position="17"/>
        <end position="752"/>
    </location>
</feature>
<comment type="catalytic activity">
    <reaction evidence="9">
        <text>L-tyrosyl-[protein] + ATP = O-phospho-L-tyrosyl-[protein] + ADP + H(+)</text>
        <dbReference type="Rhea" id="RHEA:10596"/>
        <dbReference type="Rhea" id="RHEA-COMP:10136"/>
        <dbReference type="Rhea" id="RHEA-COMP:20101"/>
        <dbReference type="ChEBI" id="CHEBI:15378"/>
        <dbReference type="ChEBI" id="CHEBI:30616"/>
        <dbReference type="ChEBI" id="CHEBI:46858"/>
        <dbReference type="ChEBI" id="CHEBI:61978"/>
        <dbReference type="ChEBI" id="CHEBI:456216"/>
        <dbReference type="EC" id="2.7.10.1"/>
    </reaction>
</comment>
<keyword evidence="3" id="KW-0808">Transferase</keyword>
<dbReference type="GO" id="GO:0043235">
    <property type="term" value="C:receptor complex"/>
    <property type="evidence" value="ECO:0007669"/>
    <property type="project" value="TreeGrafter"/>
</dbReference>
<dbReference type="Gene3D" id="1.10.510.10">
    <property type="entry name" value="Transferase(Phosphotransferase) domain 1"/>
    <property type="match status" value="1"/>
</dbReference>
<evidence type="ECO:0000256" key="6">
    <source>
        <dbReference type="ARBA" id="ARBA00022840"/>
    </source>
</evidence>
<organism evidence="13 14">
    <name type="scientific">Plectus sambesii</name>
    <dbReference type="NCBI Taxonomy" id="2011161"/>
    <lineage>
        <taxon>Eukaryota</taxon>
        <taxon>Metazoa</taxon>
        <taxon>Ecdysozoa</taxon>
        <taxon>Nematoda</taxon>
        <taxon>Chromadorea</taxon>
        <taxon>Plectida</taxon>
        <taxon>Plectina</taxon>
        <taxon>Plectoidea</taxon>
        <taxon>Plectidae</taxon>
        <taxon>Plectus</taxon>
    </lineage>
</organism>
<evidence type="ECO:0000256" key="1">
    <source>
        <dbReference type="ARBA" id="ARBA00004308"/>
    </source>
</evidence>
<dbReference type="GO" id="GO:0048680">
    <property type="term" value="P:positive regulation of axon regeneration"/>
    <property type="evidence" value="ECO:0007669"/>
    <property type="project" value="UniProtKB-ARBA"/>
</dbReference>
<dbReference type="Proteomes" id="UP000887566">
    <property type="component" value="Unplaced"/>
</dbReference>
<dbReference type="InterPro" id="IPR050122">
    <property type="entry name" value="RTK"/>
</dbReference>
<proteinExistence type="predicted"/>
<feature type="domain" description="Protein kinase" evidence="12">
    <location>
        <begin position="485"/>
        <end position="752"/>
    </location>
</feature>
<dbReference type="SUPFAM" id="SSF56112">
    <property type="entry name" value="Protein kinase-like (PK-like)"/>
    <property type="match status" value="1"/>
</dbReference>
<keyword evidence="5" id="KW-0418">Kinase</keyword>
<dbReference type="InterPro" id="IPR000719">
    <property type="entry name" value="Prot_kinase_dom"/>
</dbReference>
<evidence type="ECO:0000256" key="9">
    <source>
        <dbReference type="ARBA" id="ARBA00051243"/>
    </source>
</evidence>
<comment type="subcellular location">
    <subcellularLocation>
        <location evidence="1">Endomembrane system</location>
    </subcellularLocation>
</comment>
<dbReference type="GO" id="GO:0005886">
    <property type="term" value="C:plasma membrane"/>
    <property type="evidence" value="ECO:0007669"/>
    <property type="project" value="TreeGrafter"/>
</dbReference>
<keyword evidence="11" id="KW-0732">Signal</keyword>
<dbReference type="GO" id="GO:0061564">
    <property type="term" value="P:axon development"/>
    <property type="evidence" value="ECO:0007669"/>
    <property type="project" value="UniProtKB-ARBA"/>
</dbReference>
<keyword evidence="6" id="KW-0067">ATP-binding</keyword>